<proteinExistence type="predicted"/>
<name>A0A9W8A8C4_9FUNG</name>
<feature type="region of interest" description="Disordered" evidence="7">
    <location>
        <begin position="58"/>
        <end position="81"/>
    </location>
</feature>
<evidence type="ECO:0000256" key="2">
    <source>
        <dbReference type="ARBA" id="ARBA00004496"/>
    </source>
</evidence>
<keyword evidence="4 6" id="KW-0694">RNA-binding</keyword>
<dbReference type="InterPro" id="IPR033744">
    <property type="entry name" value="RRM_RBM8"/>
</dbReference>
<dbReference type="PRINTS" id="PR01738">
    <property type="entry name" value="RNABINDINGM8"/>
</dbReference>
<evidence type="ECO:0000313" key="10">
    <source>
        <dbReference type="Proteomes" id="UP001150538"/>
    </source>
</evidence>
<dbReference type="PROSITE" id="PS50102">
    <property type="entry name" value="RRM"/>
    <property type="match status" value="1"/>
</dbReference>
<dbReference type="SUPFAM" id="SSF54928">
    <property type="entry name" value="RNA-binding domain, RBD"/>
    <property type="match status" value="1"/>
</dbReference>
<dbReference type="InterPro" id="IPR008111">
    <property type="entry name" value="RNA-bd_8"/>
</dbReference>
<feature type="domain" description="RRM" evidence="8">
    <location>
        <begin position="115"/>
        <end position="193"/>
    </location>
</feature>
<dbReference type="GO" id="GO:0005634">
    <property type="term" value="C:nucleus"/>
    <property type="evidence" value="ECO:0007669"/>
    <property type="project" value="UniProtKB-SubCell"/>
</dbReference>
<dbReference type="GO" id="GO:0003729">
    <property type="term" value="F:mRNA binding"/>
    <property type="evidence" value="ECO:0007669"/>
    <property type="project" value="InterPro"/>
</dbReference>
<accession>A0A9W8A8C4</accession>
<evidence type="ECO:0000256" key="7">
    <source>
        <dbReference type="SAM" id="MobiDB-lite"/>
    </source>
</evidence>
<dbReference type="InterPro" id="IPR035979">
    <property type="entry name" value="RBD_domain_sf"/>
</dbReference>
<evidence type="ECO:0000256" key="6">
    <source>
        <dbReference type="PROSITE-ProRule" id="PRU00176"/>
    </source>
</evidence>
<evidence type="ECO:0000313" key="9">
    <source>
        <dbReference type="EMBL" id="KAJ1919562.1"/>
    </source>
</evidence>
<evidence type="ECO:0000256" key="1">
    <source>
        <dbReference type="ARBA" id="ARBA00004123"/>
    </source>
</evidence>
<comment type="subcellular location">
    <subcellularLocation>
        <location evidence="2">Cytoplasm</location>
    </subcellularLocation>
    <subcellularLocation>
        <location evidence="1">Nucleus</location>
    </subcellularLocation>
</comment>
<dbReference type="InterPro" id="IPR000504">
    <property type="entry name" value="RRM_dom"/>
</dbReference>
<evidence type="ECO:0000259" key="8">
    <source>
        <dbReference type="PROSITE" id="PS50102"/>
    </source>
</evidence>
<organism evidence="9 10">
    <name type="scientific">Mycoemilia scoparia</name>
    <dbReference type="NCBI Taxonomy" id="417184"/>
    <lineage>
        <taxon>Eukaryota</taxon>
        <taxon>Fungi</taxon>
        <taxon>Fungi incertae sedis</taxon>
        <taxon>Zoopagomycota</taxon>
        <taxon>Kickxellomycotina</taxon>
        <taxon>Kickxellomycetes</taxon>
        <taxon>Kickxellales</taxon>
        <taxon>Kickxellaceae</taxon>
        <taxon>Mycoemilia</taxon>
    </lineage>
</organism>
<feature type="compositionally biased region" description="Basic and acidic residues" evidence="7">
    <location>
        <begin position="206"/>
        <end position="215"/>
    </location>
</feature>
<comment type="caution">
    <text evidence="9">The sequence shown here is derived from an EMBL/GenBank/DDBJ whole genome shotgun (WGS) entry which is preliminary data.</text>
</comment>
<evidence type="ECO:0000256" key="4">
    <source>
        <dbReference type="ARBA" id="ARBA00022884"/>
    </source>
</evidence>
<dbReference type="GO" id="GO:0006396">
    <property type="term" value="P:RNA processing"/>
    <property type="evidence" value="ECO:0007669"/>
    <property type="project" value="InterPro"/>
</dbReference>
<dbReference type="CDD" id="cd12324">
    <property type="entry name" value="RRM_RBM8"/>
    <property type="match status" value="1"/>
</dbReference>
<dbReference type="AlphaFoldDB" id="A0A9W8A8C4"/>
<feature type="compositionally biased region" description="Basic and acidic residues" evidence="7">
    <location>
        <begin position="226"/>
        <end position="259"/>
    </location>
</feature>
<protein>
    <recommendedName>
        <fullName evidence="8">RRM domain-containing protein</fullName>
    </recommendedName>
</protein>
<keyword evidence="10" id="KW-1185">Reference proteome</keyword>
<feature type="region of interest" description="Disordered" evidence="7">
    <location>
        <begin position="197"/>
        <end position="259"/>
    </location>
</feature>
<dbReference type="Gene3D" id="3.30.70.330">
    <property type="match status" value="1"/>
</dbReference>
<reference evidence="9" key="1">
    <citation type="submission" date="2022-07" db="EMBL/GenBank/DDBJ databases">
        <title>Phylogenomic reconstructions and comparative analyses of Kickxellomycotina fungi.</title>
        <authorList>
            <person name="Reynolds N.K."/>
            <person name="Stajich J.E."/>
            <person name="Barry K."/>
            <person name="Grigoriev I.V."/>
            <person name="Crous P."/>
            <person name="Smith M.E."/>
        </authorList>
    </citation>
    <scope>NUCLEOTIDE SEQUENCE</scope>
    <source>
        <strain evidence="9">NBRC 100468</strain>
    </source>
</reference>
<sequence length="259" mass="29040">MNNTIELDMKGATNNDNGGKQGAVPVEPNTTTTEVIIASTKSRAKKNFVMAQMERANIRSAAPPLPSEAGNDKQEPNGQQDGLMEVENVGGSIKGSGTPSVFTQAAKAQRSIEGWVLVLTGLHEETREEDIHDKFSEYGKIKNLHLNLDRETGFVKGYAFIEYDTYKEAKNAIDEEDGKRLLGEEIKVDFAFVHHENEEEGFGNNKESEKKDIHSRLGPISGDNDSSWRDTNDRQGEGRWTRRYDRDRSKSPTRRDYGF</sequence>
<feature type="region of interest" description="Disordered" evidence="7">
    <location>
        <begin position="1"/>
        <end position="32"/>
    </location>
</feature>
<dbReference type="SMART" id="SM00360">
    <property type="entry name" value="RRM"/>
    <property type="match status" value="1"/>
</dbReference>
<evidence type="ECO:0000256" key="3">
    <source>
        <dbReference type="ARBA" id="ARBA00022490"/>
    </source>
</evidence>
<evidence type="ECO:0000256" key="5">
    <source>
        <dbReference type="ARBA" id="ARBA00023242"/>
    </source>
</evidence>
<keyword evidence="5" id="KW-0539">Nucleus</keyword>
<gene>
    <name evidence="9" type="ORF">H4219_001918</name>
</gene>
<dbReference type="GO" id="GO:0005737">
    <property type="term" value="C:cytoplasm"/>
    <property type="evidence" value="ECO:0007669"/>
    <property type="project" value="UniProtKB-SubCell"/>
</dbReference>
<dbReference type="Proteomes" id="UP001150538">
    <property type="component" value="Unassembled WGS sequence"/>
</dbReference>
<keyword evidence="3" id="KW-0963">Cytoplasm</keyword>
<dbReference type="OrthoDB" id="15688at2759"/>
<dbReference type="PANTHER" id="PTHR45894">
    <property type="entry name" value="RNA-BINDING PROTEIN 8A"/>
    <property type="match status" value="1"/>
</dbReference>
<dbReference type="EMBL" id="JANBPU010000025">
    <property type="protein sequence ID" value="KAJ1919562.1"/>
    <property type="molecule type" value="Genomic_DNA"/>
</dbReference>
<dbReference type="Pfam" id="PF00076">
    <property type="entry name" value="RRM_1"/>
    <property type="match status" value="1"/>
</dbReference>
<dbReference type="InterPro" id="IPR012677">
    <property type="entry name" value="Nucleotide-bd_a/b_plait_sf"/>
</dbReference>